<organism evidence="1 2">
    <name type="scientific">Flavobacterium cyanobacteriorum</name>
    <dbReference type="NCBI Taxonomy" id="2022802"/>
    <lineage>
        <taxon>Bacteria</taxon>
        <taxon>Pseudomonadati</taxon>
        <taxon>Bacteroidota</taxon>
        <taxon>Flavobacteriia</taxon>
        <taxon>Flavobacteriales</taxon>
        <taxon>Flavobacteriaceae</taxon>
        <taxon>Flavobacterium</taxon>
    </lineage>
</organism>
<sequence>GCYNLTSFELEIGRPLQLTTPAPLTLCDDALPNDGVRVFNLRDREDAILGPFGVGQGYIVTYYESQSALNNENPIANPEAWQNPSGPGGNPKTLFVKVTSPEGCRSYTTLTIRVLPLPRPDTTPDALELCDLGSDGTENFNLGLAAADIRDNDNTVVLSYHTTAQDAANDTNAIANFTSYPSGSATIYVRVEANTNNPSDPVCYQVVTLNLVLNPLPVLGNAGVIPPLAQCQVNYTGVHTFLLNSHNAAVLGSQGPSGYTVRYYASQANAQAGSPALANQYTNTTPLSDVLWVRVDNTATGCFAIGSFRVLVERSAIANEPSNAPFQVCDTQGANDGFMTFDLTQAAAQVLGTQDPAQYEIKYYTSEADANAGVNAIADPTAYTNDSLTDTVWVRVTNISTTTRCYALATIDIVVEIRPEPEISTEGGLNALCFDYGSTTPVAPLVLSSGIDTPGYTFQWYLDGVAIAGATGASHGAVREGSYRVVAFGPGPRNCESDLSAAFEVIKSGKASIAAGSIGYTVSNAFSDSQTITVTVVGYGNYEYQLGLGGVWQDSNVFTDVRAIAGGYTITVRDKNSGGCDDLVIEDVKVIDYPRFFTPNGDGYNDRWNIIGLDTALNADAKIYIFDRYGKLVKQISSGG</sequence>
<gene>
    <name evidence="1" type="ORF">CHU92_03760</name>
</gene>
<feature type="non-terminal residue" evidence="1">
    <location>
        <position position="640"/>
    </location>
</feature>
<feature type="non-terminal residue" evidence="1">
    <location>
        <position position="1"/>
    </location>
</feature>
<evidence type="ECO:0008006" key="3">
    <source>
        <dbReference type="Google" id="ProtNLM"/>
    </source>
</evidence>
<comment type="caution">
    <text evidence="1">The sequence shown here is derived from an EMBL/GenBank/DDBJ whole genome shotgun (WGS) entry which is preliminary data.</text>
</comment>
<dbReference type="EMBL" id="NOXV01000188">
    <property type="protein sequence ID" value="OYQ42914.1"/>
    <property type="molecule type" value="Genomic_DNA"/>
</dbReference>
<dbReference type="Proteomes" id="UP000216605">
    <property type="component" value="Unassembled WGS sequence"/>
</dbReference>
<evidence type="ECO:0000313" key="1">
    <source>
        <dbReference type="EMBL" id="OYQ42914.1"/>
    </source>
</evidence>
<dbReference type="AlphaFoldDB" id="A0A255ZPS5"/>
<protein>
    <recommendedName>
        <fullName evidence="3">Ig-like domain-containing protein</fullName>
    </recommendedName>
</protein>
<dbReference type="Pfam" id="PF13585">
    <property type="entry name" value="CHU_C"/>
    <property type="match status" value="1"/>
</dbReference>
<evidence type="ECO:0000313" key="2">
    <source>
        <dbReference type="Proteomes" id="UP000216605"/>
    </source>
</evidence>
<reference evidence="1 2" key="1">
    <citation type="submission" date="2017-07" db="EMBL/GenBank/DDBJ databases">
        <title>Flavobacterium cyanobacteriorum sp. nov., isolated from cyanobacterial aggregates in a eutrophic lake.</title>
        <authorList>
            <person name="Cai H."/>
        </authorList>
    </citation>
    <scope>NUCLEOTIDE SEQUENCE [LARGE SCALE GENOMIC DNA]</scope>
    <source>
        <strain evidence="1 2">TH021</strain>
    </source>
</reference>
<name>A0A255ZPS5_9FLAO</name>
<dbReference type="OrthoDB" id="9765926at2"/>
<keyword evidence="2" id="KW-1185">Reference proteome</keyword>
<dbReference type="NCBIfam" id="TIGR04131">
    <property type="entry name" value="Bac_Flav_CTERM"/>
    <property type="match status" value="1"/>
</dbReference>
<dbReference type="RefSeq" id="WP_129583001.1">
    <property type="nucleotide sequence ID" value="NZ_NOXV01000188.1"/>
</dbReference>
<proteinExistence type="predicted"/>
<dbReference type="InterPro" id="IPR026341">
    <property type="entry name" value="T9SS_type_B"/>
</dbReference>
<accession>A0A255ZPS5</accession>